<comment type="similarity">
    <text evidence="2">Belongs to the SLC41A transporter family.</text>
</comment>
<proteinExistence type="inferred from homology"/>
<dbReference type="InterPro" id="IPR006667">
    <property type="entry name" value="SLC41_membr_dom"/>
</dbReference>
<accession>A0A0M0JC01</accession>
<keyword evidence="8" id="KW-0175">Coiled coil</keyword>
<evidence type="ECO:0000259" key="10">
    <source>
        <dbReference type="Pfam" id="PF01769"/>
    </source>
</evidence>
<evidence type="ECO:0000256" key="2">
    <source>
        <dbReference type="ARBA" id="ARBA00009749"/>
    </source>
</evidence>
<keyword evidence="3" id="KW-0813">Transport</keyword>
<dbReference type="Pfam" id="PF01769">
    <property type="entry name" value="MgtE"/>
    <property type="match status" value="1"/>
</dbReference>
<name>A0A0M0JC01_9EUKA</name>
<evidence type="ECO:0000256" key="9">
    <source>
        <dbReference type="SAM" id="Phobius"/>
    </source>
</evidence>
<reference evidence="12" key="1">
    <citation type="journal article" date="2015" name="PLoS Genet.">
        <title>Genome Sequence and Transcriptome Analyses of Chrysochromulina tobin: Metabolic Tools for Enhanced Algal Fitness in the Prominent Order Prymnesiales (Haptophyceae).</title>
        <authorList>
            <person name="Hovde B.T."/>
            <person name="Deodato C.R."/>
            <person name="Hunsperger H.M."/>
            <person name="Ryken S.A."/>
            <person name="Yost W."/>
            <person name="Jha R.K."/>
            <person name="Patterson J."/>
            <person name="Monnat R.J. Jr."/>
            <person name="Barlow S.B."/>
            <person name="Starkenburg S.R."/>
            <person name="Cattolico R.A."/>
        </authorList>
    </citation>
    <scope>NUCLEOTIDE SEQUENCE</scope>
    <source>
        <strain evidence="12">CCMP291</strain>
    </source>
</reference>
<dbReference type="AlphaFoldDB" id="A0A0M0JC01"/>
<keyword evidence="6 9" id="KW-1133">Transmembrane helix</keyword>
<organism evidence="11 12">
    <name type="scientific">Chrysochromulina tobinii</name>
    <dbReference type="NCBI Taxonomy" id="1460289"/>
    <lineage>
        <taxon>Eukaryota</taxon>
        <taxon>Haptista</taxon>
        <taxon>Haptophyta</taxon>
        <taxon>Prymnesiophyceae</taxon>
        <taxon>Prymnesiales</taxon>
        <taxon>Chrysochromulinaceae</taxon>
        <taxon>Chrysochromulina</taxon>
    </lineage>
</organism>
<evidence type="ECO:0000313" key="12">
    <source>
        <dbReference type="Proteomes" id="UP000037460"/>
    </source>
</evidence>
<evidence type="ECO:0000256" key="5">
    <source>
        <dbReference type="ARBA" id="ARBA00022842"/>
    </source>
</evidence>
<feature type="transmembrane region" description="Helical" evidence="9">
    <location>
        <begin position="164"/>
        <end position="186"/>
    </location>
</feature>
<keyword evidence="12" id="KW-1185">Reference proteome</keyword>
<dbReference type="OrthoDB" id="48232at2759"/>
<dbReference type="InterPro" id="IPR036739">
    <property type="entry name" value="SLC41_membr_dom_sf"/>
</dbReference>
<comment type="subcellular location">
    <subcellularLocation>
        <location evidence="1">Membrane</location>
        <topology evidence="1">Multi-pass membrane protein</topology>
    </subcellularLocation>
</comment>
<dbReference type="GO" id="GO:0008324">
    <property type="term" value="F:monoatomic cation transmembrane transporter activity"/>
    <property type="evidence" value="ECO:0007669"/>
    <property type="project" value="InterPro"/>
</dbReference>
<dbReference type="EMBL" id="JWZX01003159">
    <property type="protein sequence ID" value="KOO23748.1"/>
    <property type="molecule type" value="Genomic_DNA"/>
</dbReference>
<dbReference type="PANTHER" id="PTHR41394">
    <property type="entry name" value="MAGNESIUM TRANSPORTER MGTE"/>
    <property type="match status" value="1"/>
</dbReference>
<dbReference type="Proteomes" id="UP000037460">
    <property type="component" value="Unassembled WGS sequence"/>
</dbReference>
<gene>
    <name evidence="11" type="ORF">Ctob_002153</name>
</gene>
<keyword evidence="4 9" id="KW-0812">Transmembrane</keyword>
<comment type="caution">
    <text evidence="11">The sequence shown here is derived from an EMBL/GenBank/DDBJ whole genome shotgun (WGS) entry which is preliminary data.</text>
</comment>
<feature type="transmembrane region" description="Helical" evidence="9">
    <location>
        <begin position="135"/>
        <end position="152"/>
    </location>
</feature>
<evidence type="ECO:0000256" key="8">
    <source>
        <dbReference type="SAM" id="Coils"/>
    </source>
</evidence>
<dbReference type="PANTHER" id="PTHR41394:SF5">
    <property type="entry name" value="SLC41A_MGTE INTEGRAL MEMBRANE DOMAIN-CONTAINING PROTEIN"/>
    <property type="match status" value="1"/>
</dbReference>
<feature type="domain" description="SLC41A/MgtE integral membrane" evidence="10">
    <location>
        <begin position="89"/>
        <end position="214"/>
    </location>
</feature>
<evidence type="ECO:0000313" key="11">
    <source>
        <dbReference type="EMBL" id="KOO23748.1"/>
    </source>
</evidence>
<evidence type="ECO:0000256" key="3">
    <source>
        <dbReference type="ARBA" id="ARBA00022448"/>
    </source>
</evidence>
<dbReference type="Gene3D" id="1.10.357.20">
    <property type="entry name" value="SLC41 divalent cation transporters, integral membrane domain"/>
    <property type="match status" value="1"/>
</dbReference>
<protein>
    <submittedName>
        <fullName evidence="11">Mg2+ transporter-e family</fullName>
    </submittedName>
</protein>
<keyword evidence="7 9" id="KW-0472">Membrane</keyword>
<dbReference type="GO" id="GO:0016020">
    <property type="term" value="C:membrane"/>
    <property type="evidence" value="ECO:0007669"/>
    <property type="project" value="UniProtKB-SubCell"/>
</dbReference>
<keyword evidence="5" id="KW-0460">Magnesium</keyword>
<feature type="coiled-coil region" evidence="8">
    <location>
        <begin position="10"/>
        <end position="37"/>
    </location>
</feature>
<evidence type="ECO:0000256" key="6">
    <source>
        <dbReference type="ARBA" id="ARBA00022989"/>
    </source>
</evidence>
<evidence type="ECO:0000256" key="4">
    <source>
        <dbReference type="ARBA" id="ARBA00022692"/>
    </source>
</evidence>
<dbReference type="SUPFAM" id="SSF161093">
    <property type="entry name" value="MgtE membrane domain-like"/>
    <property type="match status" value="1"/>
</dbReference>
<sequence length="229" mass="23924">MVALGPNDIQGSLAAENEQLRQRVAELEAQVQRTEGLCEVLDDGGGWTSSLGTRASWLLGLLICQSFSSLVLADNEALLLEHPTVIFFMTMLVGAGGNAGNQAAVRIIRGLATGEVDPSPTERTRAIVSDEMRRALALGGILVVAGFLRVIAFDGTTLVDAAAISASLFIIVSSSVVLGTMLPLLLSKLRVDAAHASTTIQVVMDVMGVLITCSVAPKIFSAAAEAHLI</sequence>
<evidence type="ECO:0000256" key="7">
    <source>
        <dbReference type="ARBA" id="ARBA00023136"/>
    </source>
</evidence>
<evidence type="ECO:0000256" key="1">
    <source>
        <dbReference type="ARBA" id="ARBA00004141"/>
    </source>
</evidence>